<dbReference type="OMA" id="VAEPRHM"/>
<dbReference type="InterPro" id="IPR043195">
    <property type="entry name" value="TTC12"/>
</dbReference>
<keyword evidence="2" id="KW-1185">Reference proteome</keyword>
<dbReference type="InterPro" id="IPR016024">
    <property type="entry name" value="ARM-type_fold"/>
</dbReference>
<sequence>MNLLLESNSTIQDFAVPISGRCLALLSHQDGRIVTRATGVLSRLLPAAPSAVHEVVAAGVVKKMLKLLRAGGQLTSSYAIKTLSVCTKSSRRAQEELLKGDKRFQVLLGLLHSGDELTVGNAAFCLSQCLLLPGAASALLGSSVVQLLLRHAGGDAVRTSVQQNSAIALGRLCVAEPRHIQQLRKLNGLAILNSSMKYVHSS</sequence>
<dbReference type="Ensembl" id="ENSSCAT00000008599.1">
    <property type="protein sequence ID" value="ENSSCAP00000007585.1"/>
    <property type="gene ID" value="ENSSCAG00000005836.1"/>
</dbReference>
<dbReference type="Proteomes" id="UP000694409">
    <property type="component" value="Unassembled WGS sequence"/>
</dbReference>
<dbReference type="GO" id="GO:0005813">
    <property type="term" value="C:centrosome"/>
    <property type="evidence" value="ECO:0007669"/>
    <property type="project" value="TreeGrafter"/>
</dbReference>
<protein>
    <submittedName>
        <fullName evidence="1">Uncharacterized protein</fullName>
    </submittedName>
</protein>
<dbReference type="GO" id="GO:0070286">
    <property type="term" value="P:axonemal dynein complex assembly"/>
    <property type="evidence" value="ECO:0007669"/>
    <property type="project" value="TreeGrafter"/>
</dbReference>
<evidence type="ECO:0000313" key="1">
    <source>
        <dbReference type="Ensembl" id="ENSSCAP00000007585.1"/>
    </source>
</evidence>
<dbReference type="GeneTree" id="ENSGT00940000164257"/>
<accession>A0A8C9MSG3</accession>
<dbReference type="PANTHER" id="PTHR46540:SF1">
    <property type="entry name" value="TETRATRICOPEPTIDE REPEAT PROTEIN 12"/>
    <property type="match status" value="1"/>
</dbReference>
<dbReference type="PANTHER" id="PTHR46540">
    <property type="entry name" value="TETRATRICOPEPTIDE REPEAT PROTEIN 12"/>
    <property type="match status" value="1"/>
</dbReference>
<dbReference type="Gene3D" id="1.25.10.10">
    <property type="entry name" value="Leucine-rich Repeat Variant"/>
    <property type="match status" value="1"/>
</dbReference>
<dbReference type="GO" id="GO:0005737">
    <property type="term" value="C:cytoplasm"/>
    <property type="evidence" value="ECO:0007669"/>
    <property type="project" value="TreeGrafter"/>
</dbReference>
<organism evidence="1 2">
    <name type="scientific">Serinus canaria</name>
    <name type="common">Island canary</name>
    <name type="synonym">Fringilla canaria</name>
    <dbReference type="NCBI Taxonomy" id="9135"/>
    <lineage>
        <taxon>Eukaryota</taxon>
        <taxon>Metazoa</taxon>
        <taxon>Chordata</taxon>
        <taxon>Craniata</taxon>
        <taxon>Vertebrata</taxon>
        <taxon>Euteleostomi</taxon>
        <taxon>Archelosauria</taxon>
        <taxon>Archosauria</taxon>
        <taxon>Dinosauria</taxon>
        <taxon>Saurischia</taxon>
        <taxon>Theropoda</taxon>
        <taxon>Coelurosauria</taxon>
        <taxon>Aves</taxon>
        <taxon>Neognathae</taxon>
        <taxon>Neoaves</taxon>
        <taxon>Telluraves</taxon>
        <taxon>Australaves</taxon>
        <taxon>Passeriformes</taxon>
        <taxon>Passeroidea</taxon>
        <taxon>Fringillidae</taxon>
        <taxon>Carduelinae</taxon>
        <taxon>Serinus</taxon>
    </lineage>
</organism>
<reference evidence="1" key="1">
    <citation type="submission" date="2025-08" db="UniProtKB">
        <authorList>
            <consortium name="Ensembl"/>
        </authorList>
    </citation>
    <scope>IDENTIFICATION</scope>
</reference>
<dbReference type="InterPro" id="IPR011989">
    <property type="entry name" value="ARM-like"/>
</dbReference>
<proteinExistence type="predicted"/>
<dbReference type="SUPFAM" id="SSF48371">
    <property type="entry name" value="ARM repeat"/>
    <property type="match status" value="1"/>
</dbReference>
<reference evidence="1" key="2">
    <citation type="submission" date="2025-09" db="UniProtKB">
        <authorList>
            <consortium name="Ensembl"/>
        </authorList>
    </citation>
    <scope>IDENTIFICATION</scope>
</reference>
<name>A0A8C9MSG3_SERCA</name>
<dbReference type="AlphaFoldDB" id="A0A8C9MSG3"/>
<evidence type="ECO:0000313" key="2">
    <source>
        <dbReference type="Proteomes" id="UP000694409"/>
    </source>
</evidence>
<dbReference type="GO" id="GO:0007288">
    <property type="term" value="P:sperm axoneme assembly"/>
    <property type="evidence" value="ECO:0007669"/>
    <property type="project" value="TreeGrafter"/>
</dbReference>